<dbReference type="Proteomes" id="UP001484097">
    <property type="component" value="Unassembled WGS sequence"/>
</dbReference>
<accession>A0ABV0IK83</accession>
<feature type="domain" description="SLH" evidence="1">
    <location>
        <begin position="112"/>
        <end position="176"/>
    </location>
</feature>
<dbReference type="EMBL" id="JBDXMX010000005">
    <property type="protein sequence ID" value="MEO9248580.1"/>
    <property type="molecule type" value="Genomic_DNA"/>
</dbReference>
<evidence type="ECO:0000259" key="1">
    <source>
        <dbReference type="PROSITE" id="PS51272"/>
    </source>
</evidence>
<keyword evidence="3" id="KW-1185">Reference proteome</keyword>
<dbReference type="RefSeq" id="WP_347921181.1">
    <property type="nucleotide sequence ID" value="NZ_JBDXMX010000005.1"/>
</dbReference>
<protein>
    <submittedName>
        <fullName evidence="2">SpoIID/LytB domain-containing protein</fullName>
    </submittedName>
</protein>
<dbReference type="PROSITE" id="PS51272">
    <property type="entry name" value="SLH"/>
    <property type="match status" value="3"/>
</dbReference>
<evidence type="ECO:0000313" key="3">
    <source>
        <dbReference type="Proteomes" id="UP001484097"/>
    </source>
</evidence>
<dbReference type="PANTHER" id="PTHR43308">
    <property type="entry name" value="OUTER MEMBRANE PROTEIN ALPHA-RELATED"/>
    <property type="match status" value="1"/>
</dbReference>
<sequence>MPVITVPAAAPAAASRTLGLRRILTLVLAAVLVLGVGPLVGPAAPARAATPSSFPDVPSNHTFHEAVTWMIQQEITEGESDGTFGVNDDIARAEASAFLFRLVDPDVTPPAESPFKDIPDDPDWYASAPIAWMASEGIINGYTDETFRPYRSITRGEMAKILYGVAEADFPEPSEDPFSDVDHDSSYAQHIAWMKSEGISQGYAGGTFRPGRPISRGEAAQLIWKVAGEMGYDTTVFPGSFAVSGSGFGHGVGMSQYGARAMAAEGKTVGQILGHYYSPAVMQNGPDRVNGNIRVHLVSTQKIAVDGSGQVRVRAAGSTQAPATAGAVTFTADGDQVVATLPDGTTKRSGSVALEWTGTRFWKGAASTVTVPDANGTSTDLVLRHGRVQVTVNDDGQLNVVNELRMNDEYLYGLAEMPSLWSEEALKAQAVAGRSYALRFMGSLRADCDCNVWDEVKSQKFTGWAKENEGPGGVYGTRWKAAVDATSQRILTHNGAVADASYHSSSAGRTRGAEEQWGNAVPYLTSKADPYSLIDEANNENVSWSNPHKEWTANPTQAQMAGAFGLPNVVTVTETAQNKNSGYTDWITATASDGATSTITGNQFRSRLGLKSAAIGTVTAR</sequence>
<comment type="caution">
    <text evidence="2">The sequence shown here is derived from an EMBL/GenBank/DDBJ whole genome shotgun (WGS) entry which is preliminary data.</text>
</comment>
<dbReference type="Pfam" id="PF08486">
    <property type="entry name" value="SpoIID"/>
    <property type="match status" value="1"/>
</dbReference>
<dbReference type="PANTHER" id="PTHR43308:SF1">
    <property type="entry name" value="OUTER MEMBRANE PROTEIN ALPHA"/>
    <property type="match status" value="1"/>
</dbReference>
<feature type="domain" description="SLH" evidence="1">
    <location>
        <begin position="177"/>
        <end position="237"/>
    </location>
</feature>
<dbReference type="NCBIfam" id="TIGR02669">
    <property type="entry name" value="SpoIID_LytB"/>
    <property type="match status" value="1"/>
</dbReference>
<dbReference type="Pfam" id="PF00395">
    <property type="entry name" value="SLH"/>
    <property type="match status" value="3"/>
</dbReference>
<dbReference type="InterPro" id="IPR013486">
    <property type="entry name" value="SpoIID/LytB"/>
</dbReference>
<dbReference type="InterPro" id="IPR051465">
    <property type="entry name" value="Cell_Envelope_Struct_Comp"/>
</dbReference>
<reference evidence="2 3" key="1">
    <citation type="submission" date="2024-05" db="EMBL/GenBank/DDBJ databases">
        <authorList>
            <person name="Yi C."/>
        </authorList>
    </citation>
    <scope>NUCLEOTIDE SEQUENCE [LARGE SCALE GENOMIC DNA]</scope>
    <source>
        <strain evidence="2 3">XS13</strain>
    </source>
</reference>
<gene>
    <name evidence="2" type="ORF">ABDK96_12905</name>
</gene>
<dbReference type="InterPro" id="IPR013693">
    <property type="entry name" value="SpoIID/LytB_N"/>
</dbReference>
<organism evidence="2 3">
    <name type="scientific">Citricoccus nitrophenolicus</name>
    <dbReference type="NCBI Taxonomy" id="863575"/>
    <lineage>
        <taxon>Bacteria</taxon>
        <taxon>Bacillati</taxon>
        <taxon>Actinomycetota</taxon>
        <taxon>Actinomycetes</taxon>
        <taxon>Micrococcales</taxon>
        <taxon>Micrococcaceae</taxon>
        <taxon>Citricoccus</taxon>
    </lineage>
</organism>
<feature type="domain" description="SLH" evidence="1">
    <location>
        <begin position="50"/>
        <end position="111"/>
    </location>
</feature>
<name>A0ABV0IK83_9MICC</name>
<dbReference type="InterPro" id="IPR001119">
    <property type="entry name" value="SLH_dom"/>
</dbReference>
<proteinExistence type="predicted"/>
<evidence type="ECO:0000313" key="2">
    <source>
        <dbReference type="EMBL" id="MEO9248580.1"/>
    </source>
</evidence>